<keyword evidence="2" id="KW-0732">Signal</keyword>
<dbReference type="InterPro" id="IPR035669">
    <property type="entry name" value="SGNH_plant_lipase-like"/>
</dbReference>
<name>A0A922K0P3_CARIL</name>
<dbReference type="AlphaFoldDB" id="A0A922K0P3"/>
<dbReference type="PANTHER" id="PTHR45966:SF1">
    <property type="entry name" value="GDSL ESTERASE_LIPASE 1-RELATED"/>
    <property type="match status" value="1"/>
</dbReference>
<dbReference type="InterPro" id="IPR001087">
    <property type="entry name" value="GDSL"/>
</dbReference>
<dbReference type="InterPro" id="IPR036514">
    <property type="entry name" value="SGNH_hydro_sf"/>
</dbReference>
<organism evidence="3 4">
    <name type="scientific">Carya illinoinensis</name>
    <name type="common">Pecan</name>
    <dbReference type="NCBI Taxonomy" id="32201"/>
    <lineage>
        <taxon>Eukaryota</taxon>
        <taxon>Viridiplantae</taxon>
        <taxon>Streptophyta</taxon>
        <taxon>Embryophyta</taxon>
        <taxon>Tracheophyta</taxon>
        <taxon>Spermatophyta</taxon>
        <taxon>Magnoliopsida</taxon>
        <taxon>eudicotyledons</taxon>
        <taxon>Gunneridae</taxon>
        <taxon>Pentapetalae</taxon>
        <taxon>rosids</taxon>
        <taxon>fabids</taxon>
        <taxon>Fagales</taxon>
        <taxon>Juglandaceae</taxon>
        <taxon>Carya</taxon>
    </lineage>
</organism>
<dbReference type="PROSITE" id="PS01098">
    <property type="entry name" value="LIPASE_GDSL_SER"/>
    <property type="match status" value="1"/>
</dbReference>
<dbReference type="InterPro" id="IPR044552">
    <property type="entry name" value="GLIP1-5/GLL25"/>
</dbReference>
<evidence type="ECO:0000313" key="3">
    <source>
        <dbReference type="EMBL" id="KAG6727476.1"/>
    </source>
</evidence>
<dbReference type="GO" id="GO:0006629">
    <property type="term" value="P:lipid metabolic process"/>
    <property type="evidence" value="ECO:0007669"/>
    <property type="project" value="InterPro"/>
</dbReference>
<evidence type="ECO:0008006" key="5">
    <source>
        <dbReference type="Google" id="ProtNLM"/>
    </source>
</evidence>
<sequence length="393" mass="44642">MQLINGNRQVRRRKRKINWRFNIMMGLRFYFCLMVLCASLMIPTQCLGRHICLPEEHVALFIFGDSIIDAGNNNYISTTTVLQANVWPYGESYFKYPSGRPSDGRLIPDFIAEYLKLPLIPPYLHPGYHRYTDGANFASAGAGALVETRRGLVIDLHTQFHYFEKMERLLRQKLGEAETKTLLSRAVYLISIGTNDYLVTFANSSTLQYSYSREEYVDMVIGNMTTVIKEIHKKGGRKFAFLNLEPAGCIPLAKAIKPEIGGACLEELTALVKLHNKALSHVLQMLETQLKGFKYSHADLYTFVTERINDPLKYGFKEGKKACCGSGSYRENLNCGKGTLTEDYKLCGNPSEYVFFDAAHPTEKAYQQLAKLMWDGELNVTWPYGIKALIEDK</sequence>
<reference evidence="3" key="1">
    <citation type="submission" date="2021-01" db="EMBL/GenBank/DDBJ databases">
        <authorList>
            <person name="Lovell J.T."/>
            <person name="Bentley N."/>
            <person name="Bhattarai G."/>
            <person name="Jenkins J.W."/>
            <person name="Sreedasyam A."/>
            <person name="Alarcon Y."/>
            <person name="Bock C."/>
            <person name="Boston L."/>
            <person name="Carlson J."/>
            <person name="Cervantes K."/>
            <person name="Clermont K."/>
            <person name="Krom N."/>
            <person name="Kubenka K."/>
            <person name="Mamidi S."/>
            <person name="Mattison C."/>
            <person name="Monteros M."/>
            <person name="Pisani C."/>
            <person name="Plott C."/>
            <person name="Rajasekar S."/>
            <person name="Rhein H.S."/>
            <person name="Rohla C."/>
            <person name="Song M."/>
            <person name="Hilaire R.S."/>
            <person name="Shu S."/>
            <person name="Wells L."/>
            <person name="Wang X."/>
            <person name="Webber J."/>
            <person name="Heerema R.J."/>
            <person name="Klein P."/>
            <person name="Conner P."/>
            <person name="Grauke L."/>
            <person name="Grimwood J."/>
            <person name="Schmutz J."/>
            <person name="Randall J.J."/>
        </authorList>
    </citation>
    <scope>NUCLEOTIDE SEQUENCE</scope>
    <source>
        <tissue evidence="3">Leaf</tissue>
    </source>
</reference>
<dbReference type="SUPFAM" id="SSF52266">
    <property type="entry name" value="SGNH hydrolase"/>
    <property type="match status" value="1"/>
</dbReference>
<dbReference type="GO" id="GO:0016298">
    <property type="term" value="F:lipase activity"/>
    <property type="evidence" value="ECO:0007669"/>
    <property type="project" value="InterPro"/>
</dbReference>
<comment type="caution">
    <text evidence="3">The sequence shown here is derived from an EMBL/GenBank/DDBJ whole genome shotgun (WGS) entry which is preliminary data.</text>
</comment>
<dbReference type="Pfam" id="PF00657">
    <property type="entry name" value="Lipase_GDSL"/>
    <property type="match status" value="1"/>
</dbReference>
<dbReference type="EMBL" id="CM031826">
    <property type="protein sequence ID" value="KAG6727476.1"/>
    <property type="molecule type" value="Genomic_DNA"/>
</dbReference>
<accession>A0A922K0P3</accession>
<dbReference type="OrthoDB" id="1600564at2759"/>
<dbReference type="CDD" id="cd01837">
    <property type="entry name" value="SGNH_plant_lipase_like"/>
    <property type="match status" value="1"/>
</dbReference>
<protein>
    <recommendedName>
        <fullName evidence="5">GDSL esterase/lipase 1-like</fullName>
    </recommendedName>
</protein>
<comment type="similarity">
    <text evidence="1">Belongs to the 'GDSL' lipolytic enzyme family.</text>
</comment>
<dbReference type="Gene3D" id="3.40.50.1110">
    <property type="entry name" value="SGNH hydrolase"/>
    <property type="match status" value="1"/>
</dbReference>
<dbReference type="PANTHER" id="PTHR45966">
    <property type="entry name" value="GDSL-LIKE LIPASE/ACYLHYDROLASE"/>
    <property type="match status" value="1"/>
</dbReference>
<evidence type="ECO:0000313" key="4">
    <source>
        <dbReference type="Proteomes" id="UP000811246"/>
    </source>
</evidence>
<dbReference type="Proteomes" id="UP000811246">
    <property type="component" value="Chromosome 2"/>
</dbReference>
<gene>
    <name evidence="3" type="ORF">I3842_02G129800</name>
</gene>
<proteinExistence type="inferred from homology"/>
<evidence type="ECO:0000256" key="2">
    <source>
        <dbReference type="ARBA" id="ARBA00022729"/>
    </source>
</evidence>
<evidence type="ECO:0000256" key="1">
    <source>
        <dbReference type="ARBA" id="ARBA00008668"/>
    </source>
</evidence>
<dbReference type="InterPro" id="IPR008265">
    <property type="entry name" value="Lipase_GDSL_AS"/>
</dbReference>